<dbReference type="EMBL" id="OU898282">
    <property type="protein sequence ID" value="CAG9838489.1"/>
    <property type="molecule type" value="Genomic_DNA"/>
</dbReference>
<evidence type="ECO:0000256" key="1">
    <source>
        <dbReference type="ARBA" id="ARBA00023002"/>
    </source>
</evidence>
<dbReference type="GO" id="GO:0006108">
    <property type="term" value="P:malate metabolic process"/>
    <property type="evidence" value="ECO:0007669"/>
    <property type="project" value="InterPro"/>
</dbReference>
<dbReference type="OrthoDB" id="1510206at2759"/>
<evidence type="ECO:0008006" key="4">
    <source>
        <dbReference type="Google" id="ProtNLM"/>
    </source>
</evidence>
<protein>
    <recommendedName>
        <fullName evidence="4">Malate dehydrogenase 1B</fullName>
    </recommendedName>
</protein>
<dbReference type="InterPro" id="IPR010945">
    <property type="entry name" value="Malate_DH_type2"/>
</dbReference>
<dbReference type="AlphaFoldDB" id="A0A9N9T7H1"/>
<evidence type="ECO:0000313" key="2">
    <source>
        <dbReference type="EMBL" id="CAG9838489.1"/>
    </source>
</evidence>
<dbReference type="Gene3D" id="3.40.50.720">
    <property type="entry name" value="NAD(P)-binding Rossmann-like Domain"/>
    <property type="match status" value="1"/>
</dbReference>
<dbReference type="InterPro" id="IPR015955">
    <property type="entry name" value="Lactate_DH/Glyco_Ohase_4_C"/>
</dbReference>
<proteinExistence type="predicted"/>
<dbReference type="Proteomes" id="UP001153709">
    <property type="component" value="Chromosome 7"/>
</dbReference>
<keyword evidence="3" id="KW-1185">Reference proteome</keyword>
<gene>
    <name evidence="2" type="ORF">DIABBA_LOCUS11378</name>
</gene>
<evidence type="ECO:0000313" key="3">
    <source>
        <dbReference type="Proteomes" id="UP001153709"/>
    </source>
</evidence>
<name>A0A9N9T7H1_DIABA</name>
<dbReference type="PANTHER" id="PTHR23382">
    <property type="entry name" value="MALATE DEHYDROGENASE"/>
    <property type="match status" value="1"/>
</dbReference>
<dbReference type="GO" id="GO:0016615">
    <property type="term" value="F:malate dehydrogenase activity"/>
    <property type="evidence" value="ECO:0007669"/>
    <property type="project" value="InterPro"/>
</dbReference>
<dbReference type="SUPFAM" id="SSF56327">
    <property type="entry name" value="LDH C-terminal domain-like"/>
    <property type="match status" value="1"/>
</dbReference>
<sequence length="525" mass="60223">MPYFVINGKPSCPNFVHAIYVAQYLADKLPNFVFKKVEKLSMDWAIYLEQLNKENKWYVSESPLIWKEINMWGGKKHLIGGLSEFWEHVYCYYGLESLISKQELEFLAADNLKFFKENMAASSIQDVQVIAILGASSPMTCFLILELVEIKTLWKSQGIIFKLYDYHQTTDLKKLEITTEYVMYLNSLKRFGKHEMVYLCEHLKEVIQDADIVIDIEDFFKHDVETEAMFLNRCSFRMRMFAELLNHVAKRSVKVIMATSGPVCFMTSCISATCRRKKLSNIVAITADKAFPYITSVSETTGVPVDRISAPAVWGFVGMNQFVDVRNIVYKAEMYRPFKRSLTAPKDTSLPLGTVHTEIRIMSYMLKSVTDISDEVEEHTKKMLAKIHRPPIYSKVRATVSLLKLWSASEIGDEIISLGVASNGSFNIPKGIVFSQPVKLDHNRKWIPYSKFPLMNDVSRSEIKKCYTSVHATLVRFGLFENAQAAQSQFYTEEEYDAYERYLEGIAVQGEQSTESSNADLTYVF</sequence>
<accession>A0A9N9T7H1</accession>
<keyword evidence="1" id="KW-0560">Oxidoreductase</keyword>
<dbReference type="GO" id="GO:0016616">
    <property type="term" value="F:oxidoreductase activity, acting on the CH-OH group of donors, NAD or NADP as acceptor"/>
    <property type="evidence" value="ECO:0007669"/>
    <property type="project" value="InterPro"/>
</dbReference>
<organism evidence="2 3">
    <name type="scientific">Diabrotica balteata</name>
    <name type="common">Banded cucumber beetle</name>
    <dbReference type="NCBI Taxonomy" id="107213"/>
    <lineage>
        <taxon>Eukaryota</taxon>
        <taxon>Metazoa</taxon>
        <taxon>Ecdysozoa</taxon>
        <taxon>Arthropoda</taxon>
        <taxon>Hexapoda</taxon>
        <taxon>Insecta</taxon>
        <taxon>Pterygota</taxon>
        <taxon>Neoptera</taxon>
        <taxon>Endopterygota</taxon>
        <taxon>Coleoptera</taxon>
        <taxon>Polyphaga</taxon>
        <taxon>Cucujiformia</taxon>
        <taxon>Chrysomeloidea</taxon>
        <taxon>Chrysomelidae</taxon>
        <taxon>Galerucinae</taxon>
        <taxon>Diabroticina</taxon>
        <taxon>Diabroticites</taxon>
        <taxon>Diabrotica</taxon>
    </lineage>
</organism>
<reference evidence="2" key="1">
    <citation type="submission" date="2022-01" db="EMBL/GenBank/DDBJ databases">
        <authorList>
            <person name="King R."/>
        </authorList>
    </citation>
    <scope>NUCLEOTIDE SEQUENCE</scope>
</reference>
<dbReference type="Gene3D" id="3.90.110.10">
    <property type="entry name" value="Lactate dehydrogenase/glycoside hydrolase, family 4, C-terminal"/>
    <property type="match status" value="1"/>
</dbReference>